<keyword evidence="2" id="KW-0813">Transport</keyword>
<feature type="transmembrane region" description="Helical" evidence="5">
    <location>
        <begin position="16"/>
        <end position="34"/>
    </location>
</feature>
<evidence type="ECO:0000313" key="8">
    <source>
        <dbReference type="Proteomes" id="UP000613266"/>
    </source>
</evidence>
<evidence type="ECO:0000256" key="1">
    <source>
        <dbReference type="ARBA" id="ARBA00010062"/>
    </source>
</evidence>
<dbReference type="PANTHER" id="PTHR47151:SF2">
    <property type="entry name" value="AMINO ACID BINDING PROTEIN"/>
    <property type="match status" value="1"/>
</dbReference>
<dbReference type="EMBL" id="JAEDAK010000001">
    <property type="protein sequence ID" value="MBH9575282.1"/>
    <property type="molecule type" value="Genomic_DNA"/>
</dbReference>
<dbReference type="PRINTS" id="PR00337">
    <property type="entry name" value="LEUILEVALBP"/>
</dbReference>
<dbReference type="PANTHER" id="PTHR47151">
    <property type="entry name" value="LEU/ILE/VAL-BINDING ABC TRANSPORTER SUBUNIT"/>
    <property type="match status" value="1"/>
</dbReference>
<proteinExistence type="inferred from homology"/>
<feature type="domain" description="Leucine-binding protein" evidence="6">
    <location>
        <begin position="40"/>
        <end position="381"/>
    </location>
</feature>
<keyword evidence="5" id="KW-1133">Transmembrane helix</keyword>
<gene>
    <name evidence="7" type="ORF">I7X39_00050</name>
</gene>
<dbReference type="Gene3D" id="3.40.50.2300">
    <property type="match status" value="2"/>
</dbReference>
<dbReference type="CDD" id="cd06342">
    <property type="entry name" value="PBP1_ABC_LIVBP-like"/>
    <property type="match status" value="1"/>
</dbReference>
<comment type="similarity">
    <text evidence="1">Belongs to the leucine-binding protein family.</text>
</comment>
<dbReference type="PROSITE" id="PS51318">
    <property type="entry name" value="TAT"/>
    <property type="match status" value="1"/>
</dbReference>
<organism evidence="7 8">
    <name type="scientific">Inhella proteolytica</name>
    <dbReference type="NCBI Taxonomy" id="2795029"/>
    <lineage>
        <taxon>Bacteria</taxon>
        <taxon>Pseudomonadati</taxon>
        <taxon>Pseudomonadota</taxon>
        <taxon>Betaproteobacteria</taxon>
        <taxon>Burkholderiales</taxon>
        <taxon>Sphaerotilaceae</taxon>
        <taxon>Inhella</taxon>
    </lineage>
</organism>
<evidence type="ECO:0000256" key="4">
    <source>
        <dbReference type="ARBA" id="ARBA00022970"/>
    </source>
</evidence>
<dbReference type="Proteomes" id="UP000613266">
    <property type="component" value="Unassembled WGS sequence"/>
</dbReference>
<keyword evidence="3" id="KW-0732">Signal</keyword>
<dbReference type="InterPro" id="IPR028082">
    <property type="entry name" value="Peripla_BP_I"/>
</dbReference>
<name>A0A931NC80_9BURK</name>
<evidence type="ECO:0000256" key="3">
    <source>
        <dbReference type="ARBA" id="ARBA00022729"/>
    </source>
</evidence>
<dbReference type="InterPro" id="IPR028081">
    <property type="entry name" value="Leu-bd"/>
</dbReference>
<accession>A0A931NC80</accession>
<keyword evidence="5" id="KW-0812">Transmembrane</keyword>
<dbReference type="GO" id="GO:0006865">
    <property type="term" value="P:amino acid transport"/>
    <property type="evidence" value="ECO:0007669"/>
    <property type="project" value="UniProtKB-KW"/>
</dbReference>
<dbReference type="InterPro" id="IPR006311">
    <property type="entry name" value="TAT_signal"/>
</dbReference>
<keyword evidence="5" id="KW-0472">Membrane</keyword>
<reference evidence="7" key="1">
    <citation type="submission" date="2020-12" db="EMBL/GenBank/DDBJ databases">
        <title>The genome sequence of Inhella sp. 1Y17.</title>
        <authorList>
            <person name="Liu Y."/>
        </authorList>
    </citation>
    <scope>NUCLEOTIDE SEQUENCE</scope>
    <source>
        <strain evidence="7">1Y17</strain>
    </source>
</reference>
<keyword evidence="8" id="KW-1185">Reference proteome</keyword>
<protein>
    <submittedName>
        <fullName evidence="7">Branched-chain amino acid ABC transporter substrate-binding protein</fullName>
    </submittedName>
</protein>
<evidence type="ECO:0000259" key="6">
    <source>
        <dbReference type="Pfam" id="PF13458"/>
    </source>
</evidence>
<evidence type="ECO:0000256" key="5">
    <source>
        <dbReference type="SAM" id="Phobius"/>
    </source>
</evidence>
<dbReference type="SUPFAM" id="SSF53822">
    <property type="entry name" value="Periplasmic binding protein-like I"/>
    <property type="match status" value="1"/>
</dbReference>
<evidence type="ECO:0000256" key="2">
    <source>
        <dbReference type="ARBA" id="ARBA00022448"/>
    </source>
</evidence>
<dbReference type="AlphaFoldDB" id="A0A931NC80"/>
<evidence type="ECO:0000313" key="7">
    <source>
        <dbReference type="EMBL" id="MBH9575282.1"/>
    </source>
</evidence>
<sequence>MPQTTPTQTSNTRRNLLVGAGLLGLAGVGAYLMMPGSAKSIRIGVGQPLSGPLAALGKDMLQGAQLAAEQINKAGGVKVGDKRIPIEIFSADDKADAKAGEAAAQQLVSQQVLAAIAHLNSGVSIAAAPIYAKAGVVQLAISTKPQYTQLGLPTTLRLVANDDMQALALAQFAREKLGAKRIVTLHDGTPYGKGLIDAVANSLIRSGTGAIAQQVVDDKTTDFKAAVAAFVQAKPDLLITTVADFQVEALIQQLSAAGLPDLPVLGSDTIKTPRLQSAELGNRALYASTPIVAAQEFLGGKEFLAAYRERFGGEPYYAAHYAFDAVHLVADALSRNGNLDRTKLLERLKTFEGNAPVTSMMRMNEDGEQRSGAVGIYQMRKGQWELTVRSGRW</sequence>
<comment type="caution">
    <text evidence="7">The sequence shown here is derived from an EMBL/GenBank/DDBJ whole genome shotgun (WGS) entry which is preliminary data.</text>
</comment>
<dbReference type="RefSeq" id="WP_198108909.1">
    <property type="nucleotide sequence ID" value="NZ_JAEDAK010000001.1"/>
</dbReference>
<dbReference type="InterPro" id="IPR000709">
    <property type="entry name" value="Leu_Ile_Val-bd"/>
</dbReference>
<dbReference type="Pfam" id="PF13458">
    <property type="entry name" value="Peripla_BP_6"/>
    <property type="match status" value="1"/>
</dbReference>
<keyword evidence="4" id="KW-0029">Amino-acid transport</keyword>